<dbReference type="InterPro" id="IPR036259">
    <property type="entry name" value="MFS_trans_sf"/>
</dbReference>
<feature type="transmembrane region" description="Helical" evidence="11">
    <location>
        <begin position="43"/>
        <end position="61"/>
    </location>
</feature>
<evidence type="ECO:0000256" key="9">
    <source>
        <dbReference type="ARBA" id="ARBA00023136"/>
    </source>
</evidence>
<dbReference type="OMA" id="CEYITIP"/>
<sequence length="252" mass="27954">MSTKMSTAEFVVGFIGAVVSIFLFLSPFPTFKKIIKLRSTKEYSAVPYVATLLNCSLWLLYGSPFVNKGVLVFTINGAGAFIELFFICIYLAYSKDRRTRRNAVLMITAIVIFFVAVLLISLLGIRRHSERQTVVGILCVIIGTSMYVSPLTIMKTVITTKSTEFMPLALSVFNLLNGIIWTAYALIGHDLCEYITIPNALGVFFALCQLTLYGCFCGNTRRMPTEITENAKGVSPDVMSVGTAQFQYHVEV</sequence>
<dbReference type="FunFam" id="1.20.1280.290:FF:000002">
    <property type="entry name" value="Bidirectional sugar transporter SWEET"/>
    <property type="match status" value="1"/>
</dbReference>
<protein>
    <recommendedName>
        <fullName evidence="11">Bidirectional sugar transporter SWEET</fullName>
    </recommendedName>
</protein>
<keyword evidence="4" id="KW-1003">Cell membrane</keyword>
<evidence type="ECO:0000256" key="6">
    <source>
        <dbReference type="ARBA" id="ARBA00022692"/>
    </source>
</evidence>
<feature type="transmembrane region" description="Helical" evidence="11">
    <location>
        <begin position="12"/>
        <end position="31"/>
    </location>
</feature>
<keyword evidence="3 11" id="KW-0813">Transport</keyword>
<evidence type="ECO:0000256" key="1">
    <source>
        <dbReference type="ARBA" id="ARBA00004651"/>
    </source>
</evidence>
<keyword evidence="5 11" id="KW-0762">Sugar transport</keyword>
<evidence type="ECO:0000256" key="7">
    <source>
        <dbReference type="ARBA" id="ARBA00022737"/>
    </source>
</evidence>
<evidence type="ECO:0000256" key="3">
    <source>
        <dbReference type="ARBA" id="ARBA00022448"/>
    </source>
</evidence>
<name>A0A2R6WEL7_MARPO</name>
<evidence type="ECO:0000256" key="8">
    <source>
        <dbReference type="ARBA" id="ARBA00022989"/>
    </source>
</evidence>
<feature type="transmembrane region" description="Helical" evidence="11">
    <location>
        <begin position="199"/>
        <end position="216"/>
    </location>
</feature>
<reference evidence="13" key="1">
    <citation type="journal article" date="2017" name="Cell">
        <title>Insights into land plant evolution garnered from the Marchantia polymorpha genome.</title>
        <authorList>
            <person name="Bowman J.L."/>
            <person name="Kohchi T."/>
            <person name="Yamato K.T."/>
            <person name="Jenkins J."/>
            <person name="Shu S."/>
            <person name="Ishizaki K."/>
            <person name="Yamaoka S."/>
            <person name="Nishihama R."/>
            <person name="Nakamura Y."/>
            <person name="Berger F."/>
            <person name="Adam C."/>
            <person name="Aki S.S."/>
            <person name="Althoff F."/>
            <person name="Araki T."/>
            <person name="Arteaga-Vazquez M.A."/>
            <person name="Balasubrmanian S."/>
            <person name="Barry K."/>
            <person name="Bauer D."/>
            <person name="Boehm C.R."/>
            <person name="Briginshaw L."/>
            <person name="Caballero-Perez J."/>
            <person name="Catarino B."/>
            <person name="Chen F."/>
            <person name="Chiyoda S."/>
            <person name="Chovatia M."/>
            <person name="Davies K.M."/>
            <person name="Delmans M."/>
            <person name="Demura T."/>
            <person name="Dierschke T."/>
            <person name="Dolan L."/>
            <person name="Dorantes-Acosta A.E."/>
            <person name="Eklund D.M."/>
            <person name="Florent S.N."/>
            <person name="Flores-Sandoval E."/>
            <person name="Fujiyama A."/>
            <person name="Fukuzawa H."/>
            <person name="Galik B."/>
            <person name="Grimanelli D."/>
            <person name="Grimwood J."/>
            <person name="Grossniklaus U."/>
            <person name="Hamada T."/>
            <person name="Haseloff J."/>
            <person name="Hetherington A.J."/>
            <person name="Higo A."/>
            <person name="Hirakawa Y."/>
            <person name="Hundley H.N."/>
            <person name="Ikeda Y."/>
            <person name="Inoue K."/>
            <person name="Inoue S.I."/>
            <person name="Ishida S."/>
            <person name="Jia Q."/>
            <person name="Kakita M."/>
            <person name="Kanazawa T."/>
            <person name="Kawai Y."/>
            <person name="Kawashima T."/>
            <person name="Kennedy M."/>
            <person name="Kinose K."/>
            <person name="Kinoshita T."/>
            <person name="Kohara Y."/>
            <person name="Koide E."/>
            <person name="Komatsu K."/>
            <person name="Kopischke S."/>
            <person name="Kubo M."/>
            <person name="Kyozuka J."/>
            <person name="Lagercrantz U."/>
            <person name="Lin S.S."/>
            <person name="Lindquist E."/>
            <person name="Lipzen A.M."/>
            <person name="Lu C.W."/>
            <person name="De Luna E."/>
            <person name="Martienssen R.A."/>
            <person name="Minamino N."/>
            <person name="Mizutani M."/>
            <person name="Mizutani M."/>
            <person name="Mochizuki N."/>
            <person name="Monte I."/>
            <person name="Mosher R."/>
            <person name="Nagasaki H."/>
            <person name="Nakagami H."/>
            <person name="Naramoto S."/>
            <person name="Nishitani K."/>
            <person name="Ohtani M."/>
            <person name="Okamoto T."/>
            <person name="Okumura M."/>
            <person name="Phillips J."/>
            <person name="Pollak B."/>
            <person name="Reinders A."/>
            <person name="Rovekamp M."/>
            <person name="Sano R."/>
            <person name="Sawa S."/>
            <person name="Schmid M.W."/>
            <person name="Shirakawa M."/>
            <person name="Solano R."/>
            <person name="Spunde A."/>
            <person name="Suetsugu N."/>
            <person name="Sugano S."/>
            <person name="Sugiyama A."/>
            <person name="Sun R."/>
            <person name="Suzuki Y."/>
            <person name="Takenaka M."/>
            <person name="Takezawa D."/>
            <person name="Tomogane H."/>
            <person name="Tsuzuki M."/>
            <person name="Ueda T."/>
            <person name="Umeda M."/>
            <person name="Ward J.M."/>
            <person name="Watanabe Y."/>
            <person name="Yazaki K."/>
            <person name="Yokoyama R."/>
            <person name="Yoshitake Y."/>
            <person name="Yotsui I."/>
            <person name="Zachgo S."/>
            <person name="Schmutz J."/>
        </authorList>
    </citation>
    <scope>NUCLEOTIDE SEQUENCE [LARGE SCALE GENOMIC DNA]</scope>
    <source>
        <strain evidence="13">Tak-1</strain>
    </source>
</reference>
<feature type="transmembrane region" description="Helical" evidence="11">
    <location>
        <begin position="131"/>
        <end position="153"/>
    </location>
</feature>
<dbReference type="PANTHER" id="PTHR10791">
    <property type="entry name" value="RAG1-ACTIVATING PROTEIN 1"/>
    <property type="match status" value="1"/>
</dbReference>
<evidence type="ECO:0000256" key="10">
    <source>
        <dbReference type="ARBA" id="ARBA00037238"/>
    </source>
</evidence>
<dbReference type="OrthoDB" id="409725at2759"/>
<dbReference type="GO" id="GO:0008643">
    <property type="term" value="P:carbohydrate transport"/>
    <property type="evidence" value="ECO:0000318"/>
    <property type="project" value="GO_Central"/>
</dbReference>
<feature type="transmembrane region" description="Helical" evidence="11">
    <location>
        <begin position="105"/>
        <end position="125"/>
    </location>
</feature>
<dbReference type="GO" id="GO:0016020">
    <property type="term" value="C:membrane"/>
    <property type="evidence" value="ECO:0000318"/>
    <property type="project" value="GO_Central"/>
</dbReference>
<dbReference type="Gramene" id="Mp3g24910.1">
    <property type="protein sequence ID" value="Mp3g24910.1.cds"/>
    <property type="gene ID" value="Mp3g24910"/>
</dbReference>
<gene>
    <name evidence="12" type="ORF">MARPO_0100s0004</name>
</gene>
<evidence type="ECO:0000256" key="2">
    <source>
        <dbReference type="ARBA" id="ARBA00007809"/>
    </source>
</evidence>
<keyword evidence="8 11" id="KW-1133">Transmembrane helix</keyword>
<dbReference type="GO" id="GO:0051119">
    <property type="term" value="F:sugar transmembrane transporter activity"/>
    <property type="evidence" value="ECO:0000318"/>
    <property type="project" value="GO_Central"/>
</dbReference>
<keyword evidence="9 11" id="KW-0472">Membrane</keyword>
<dbReference type="GO" id="GO:0005886">
    <property type="term" value="C:plasma membrane"/>
    <property type="evidence" value="ECO:0007669"/>
    <property type="project" value="UniProtKB-SubCell"/>
</dbReference>
<feature type="transmembrane region" description="Helical" evidence="11">
    <location>
        <begin position="165"/>
        <end position="187"/>
    </location>
</feature>
<keyword evidence="13" id="KW-1185">Reference proteome</keyword>
<accession>A0A2R6WEL7</accession>
<dbReference type="SUPFAM" id="SSF103473">
    <property type="entry name" value="MFS general substrate transporter"/>
    <property type="match status" value="1"/>
</dbReference>
<dbReference type="AlphaFoldDB" id="A0A2R6WEL7"/>
<evidence type="ECO:0000256" key="11">
    <source>
        <dbReference type="RuleBase" id="RU910715"/>
    </source>
</evidence>
<dbReference type="InterPro" id="IPR047664">
    <property type="entry name" value="SWEET"/>
</dbReference>
<comment type="similarity">
    <text evidence="2 11">Belongs to the SWEET sugar transporter family.</text>
</comment>
<dbReference type="Proteomes" id="UP000244005">
    <property type="component" value="Unassembled WGS sequence"/>
</dbReference>
<evidence type="ECO:0000313" key="13">
    <source>
        <dbReference type="Proteomes" id="UP000244005"/>
    </source>
</evidence>
<dbReference type="PANTHER" id="PTHR10791:SF30">
    <property type="entry name" value="SUGAR TRANSPORTER SWEET1"/>
    <property type="match status" value="1"/>
</dbReference>
<keyword evidence="6 11" id="KW-0812">Transmembrane</keyword>
<comment type="function">
    <text evidence="11">Mediates both low-affinity uptake and efflux of sugar across the membrane.</text>
</comment>
<evidence type="ECO:0000256" key="5">
    <source>
        <dbReference type="ARBA" id="ARBA00022597"/>
    </source>
</evidence>
<dbReference type="Pfam" id="PF03083">
    <property type="entry name" value="MtN3_slv"/>
    <property type="match status" value="2"/>
</dbReference>
<keyword evidence="7" id="KW-0677">Repeat</keyword>
<dbReference type="Gene3D" id="1.20.1280.290">
    <property type="match status" value="2"/>
</dbReference>
<feature type="transmembrane region" description="Helical" evidence="11">
    <location>
        <begin position="73"/>
        <end position="93"/>
    </location>
</feature>
<proteinExistence type="inferred from homology"/>
<evidence type="ECO:0000256" key="4">
    <source>
        <dbReference type="ARBA" id="ARBA00022475"/>
    </source>
</evidence>
<dbReference type="EMBL" id="KZ772772">
    <property type="protein sequence ID" value="PTQ32289.1"/>
    <property type="molecule type" value="Genomic_DNA"/>
</dbReference>
<comment type="function">
    <text evidence="10">Mediates both low-affinity uptake and efflux of sugar across the plasma membrane.</text>
</comment>
<dbReference type="FunFam" id="1.20.1280.290:FF:000001">
    <property type="entry name" value="Bidirectional sugar transporter SWEET"/>
    <property type="match status" value="1"/>
</dbReference>
<comment type="subcellular location">
    <subcellularLocation>
        <location evidence="1 11">Cell membrane</location>
        <topology evidence="1 11">Multi-pass membrane protein</topology>
    </subcellularLocation>
</comment>
<evidence type="ECO:0000313" key="12">
    <source>
        <dbReference type="EMBL" id="PTQ32289.1"/>
    </source>
</evidence>
<organism evidence="12 13">
    <name type="scientific">Marchantia polymorpha</name>
    <name type="common">Common liverwort</name>
    <name type="synonym">Marchantia aquatica</name>
    <dbReference type="NCBI Taxonomy" id="3197"/>
    <lineage>
        <taxon>Eukaryota</taxon>
        <taxon>Viridiplantae</taxon>
        <taxon>Streptophyta</taxon>
        <taxon>Embryophyta</taxon>
        <taxon>Marchantiophyta</taxon>
        <taxon>Marchantiopsida</taxon>
        <taxon>Marchantiidae</taxon>
        <taxon>Marchantiales</taxon>
        <taxon>Marchantiaceae</taxon>
        <taxon>Marchantia</taxon>
    </lineage>
</organism>
<dbReference type="InterPro" id="IPR004316">
    <property type="entry name" value="SWEET_rpt"/>
</dbReference>